<sequence length="188" mass="21142">MASWARMNWQAALFILLSAPCFFCVEGNQNPTEVLSHAGTLFLTAFSIDSVPQWDFICVNSTFSSESLNVIRRLVYSEEEIPGNREEWKPMQRTVTFRIQGGGDGLHTLNVMDVTPNTDWNYAGDYSVESPGNDCVIICKAGQNGENRCMVWGKRNTFAALSNDCQSKFLRKCPDGKKIEEKDVDYCS</sequence>
<dbReference type="SUPFAM" id="SSF50814">
    <property type="entry name" value="Lipocalins"/>
    <property type="match status" value="1"/>
</dbReference>
<reference evidence="2" key="1">
    <citation type="submission" date="2014-03" db="EMBL/GenBank/DDBJ databases">
        <title>The sialotranscriptome of Amblyomma triste, Amblyomma parvum and Amblyomma cajennense ticks, uncovered by 454-based RNA-seq.</title>
        <authorList>
            <person name="Garcia G.R."/>
            <person name="Gardinassi L.G."/>
            <person name="Ribeiro J.M."/>
            <person name="Anatriello E."/>
            <person name="Ferreira B.R."/>
            <person name="Moreira H.N."/>
            <person name="Mafra C."/>
            <person name="Olegario M.M."/>
            <person name="Szabo P.J."/>
            <person name="Miranda-Santos I.K."/>
            <person name="Maruyama S.R."/>
        </authorList>
    </citation>
    <scope>NUCLEOTIDE SEQUENCE</scope>
    <source>
        <strain evidence="2">Uberlandia</strain>
        <tissue evidence="2">Salivary glands</tissue>
    </source>
</reference>
<protein>
    <submittedName>
        <fullName evidence="2">Putative secreted protein</fullName>
    </submittedName>
</protein>
<dbReference type="AlphaFoldDB" id="A0A023FCY9"/>
<keyword evidence="1" id="KW-0732">Signal</keyword>
<name>A0A023FCY9_AMBCJ</name>
<organism evidence="2">
    <name type="scientific">Amblyomma cajennense</name>
    <name type="common">Cayenne tick</name>
    <name type="synonym">Acarus cajennensis</name>
    <dbReference type="NCBI Taxonomy" id="34607"/>
    <lineage>
        <taxon>Eukaryota</taxon>
        <taxon>Metazoa</taxon>
        <taxon>Ecdysozoa</taxon>
        <taxon>Arthropoda</taxon>
        <taxon>Chelicerata</taxon>
        <taxon>Arachnida</taxon>
        <taxon>Acari</taxon>
        <taxon>Parasitiformes</taxon>
        <taxon>Ixodida</taxon>
        <taxon>Ixodoidea</taxon>
        <taxon>Ixodidae</taxon>
        <taxon>Amblyomminae</taxon>
        <taxon>Amblyomma</taxon>
    </lineage>
</organism>
<evidence type="ECO:0000256" key="1">
    <source>
        <dbReference type="SAM" id="SignalP"/>
    </source>
</evidence>
<feature type="signal peptide" evidence="1">
    <location>
        <begin position="1"/>
        <end position="27"/>
    </location>
</feature>
<feature type="chain" id="PRO_5001514854" evidence="1">
    <location>
        <begin position="28"/>
        <end position="188"/>
    </location>
</feature>
<accession>A0A023FCY9</accession>
<dbReference type="EMBL" id="GBBK01004771">
    <property type="protein sequence ID" value="JAC19711.1"/>
    <property type="molecule type" value="mRNA"/>
</dbReference>
<proteinExistence type="evidence at transcript level"/>
<dbReference type="Gene3D" id="2.40.128.20">
    <property type="match status" value="1"/>
</dbReference>
<dbReference type="InterPro" id="IPR012674">
    <property type="entry name" value="Calycin"/>
</dbReference>
<evidence type="ECO:0000313" key="2">
    <source>
        <dbReference type="EMBL" id="JAC19711.1"/>
    </source>
</evidence>